<dbReference type="EMBL" id="QWIQ01000143">
    <property type="protein sequence ID" value="RMZ04073.1"/>
    <property type="molecule type" value="Genomic_DNA"/>
</dbReference>
<accession>A0A3M7GSN3</accession>
<dbReference type="SUPFAM" id="SSF56112">
    <property type="entry name" value="Protein kinase-like (PK-like)"/>
    <property type="match status" value="1"/>
</dbReference>
<comment type="caution">
    <text evidence="2">The sequence shown here is derived from an EMBL/GenBank/DDBJ whole genome shotgun (WGS) entry which is preliminary data.</text>
</comment>
<dbReference type="Proteomes" id="UP000281468">
    <property type="component" value="Unassembled WGS sequence"/>
</dbReference>
<evidence type="ECO:0000313" key="3">
    <source>
        <dbReference type="Proteomes" id="UP000281468"/>
    </source>
</evidence>
<dbReference type="VEuPathDB" id="FungiDB:BTJ68_09236"/>
<proteinExistence type="predicted"/>
<feature type="region of interest" description="Disordered" evidence="1">
    <location>
        <begin position="445"/>
        <end position="519"/>
    </location>
</feature>
<feature type="compositionally biased region" description="Low complexity" evidence="1">
    <location>
        <begin position="472"/>
        <end position="483"/>
    </location>
</feature>
<evidence type="ECO:0008006" key="4">
    <source>
        <dbReference type="Google" id="ProtNLM"/>
    </source>
</evidence>
<feature type="region of interest" description="Disordered" evidence="1">
    <location>
        <begin position="26"/>
        <end position="54"/>
    </location>
</feature>
<sequence>MAEQNILSLEEFKSLLQAQKHAEEQLQVAEEQQRGVEDAKKEAENANVRVKEATERVKEATERVKEATEREKEATRKAEELMRKTTFDEYIKTCHDHLSKPLQVRCFSSRATNGGIGVPTAKYYCPTELRKWDSFDSQQAEIYNTVRRYLQPADTAAPRLFTSILSLKDRGRRLCKDPLSGQGDLERVEQFGKELDTEDVVSELCKTATAREELGLGQGLKFRCHTNVLDEETSLGSATLGGMQRDQSCVHRLDGDSSSLLMIVDHKPPHKLSTANLCAGLRPMRLWEDMVDTETVPTDRLEKLQYNATRLTGAALVQQYHLMIQEGLAYSCVSTGIALVSLHVPEDDPTTLCYHLSVPNEDVRLMHQEDHTRPLTAVARLLCLSLISCVSPLRSHAWRNHVKSNAHIWETDFEHVRAQIPDDQLYETPPGSEYVALSPVEPYEGDLPRHNIRLTPASAPSPGARQDHSDHSSSSVSDVSAAACGYKRNHSQVTSSPPKDQARSFASPKQDGRGHAQPTASPFCTQRCLLGLQKNDVLDTDCPNISCHRQGRETDRHLVDAGELVRMLKKQLDEDVDEHCEPLGECGATGAPFRLRCKSLGYTIIGKGTTSTLWNVVAREAQFYQILRSAQGSAIPVFLGELDMKQTFYLHGAGEIQHMLLMAWGGEPPTKLQWDECPHVRKALKMSHAQIWKLGVRHGDLRRANVLWNEELNRLLIIDFHKSTLIKEQVSKLRGRS</sequence>
<dbReference type="InterPro" id="IPR011009">
    <property type="entry name" value="Kinase-like_dom_sf"/>
</dbReference>
<evidence type="ECO:0000256" key="1">
    <source>
        <dbReference type="SAM" id="MobiDB-lite"/>
    </source>
</evidence>
<dbReference type="AlphaFoldDB" id="A0A3M7GSN3"/>
<gene>
    <name evidence="2" type="ORF">D0862_05433</name>
</gene>
<organism evidence="2 3">
    <name type="scientific">Hortaea werneckii</name>
    <name type="common">Black yeast</name>
    <name type="synonym">Cladosporium werneckii</name>
    <dbReference type="NCBI Taxonomy" id="91943"/>
    <lineage>
        <taxon>Eukaryota</taxon>
        <taxon>Fungi</taxon>
        <taxon>Dikarya</taxon>
        <taxon>Ascomycota</taxon>
        <taxon>Pezizomycotina</taxon>
        <taxon>Dothideomycetes</taxon>
        <taxon>Dothideomycetidae</taxon>
        <taxon>Mycosphaerellales</taxon>
        <taxon>Teratosphaeriaceae</taxon>
        <taxon>Hortaea</taxon>
    </lineage>
</organism>
<name>A0A3M7GSN3_HORWE</name>
<feature type="compositionally biased region" description="Basic and acidic residues" evidence="1">
    <location>
        <begin position="31"/>
        <end position="54"/>
    </location>
</feature>
<reference evidence="2 3" key="1">
    <citation type="journal article" date="2018" name="BMC Genomics">
        <title>Genomic evidence for intraspecific hybridization in a clonal and extremely halotolerant yeast.</title>
        <authorList>
            <person name="Gostincar C."/>
            <person name="Stajich J.E."/>
            <person name="Zupancic J."/>
            <person name="Zalar P."/>
            <person name="Gunde-Cimerman N."/>
        </authorList>
    </citation>
    <scope>NUCLEOTIDE SEQUENCE [LARGE SCALE GENOMIC DNA]</scope>
    <source>
        <strain evidence="2 3">EXF-171</strain>
    </source>
</reference>
<evidence type="ECO:0000313" key="2">
    <source>
        <dbReference type="EMBL" id="RMZ04073.1"/>
    </source>
</evidence>
<protein>
    <recommendedName>
        <fullName evidence="4">Protein kinase domain-containing protein</fullName>
    </recommendedName>
</protein>